<comment type="caution">
    <text evidence="2">The sequence shown here is derived from an EMBL/GenBank/DDBJ whole genome shotgun (WGS) entry which is preliminary data.</text>
</comment>
<dbReference type="EMBL" id="BKAM01000091">
    <property type="protein sequence ID" value="GEP73542.1"/>
    <property type="molecule type" value="Genomic_DNA"/>
</dbReference>
<dbReference type="RefSeq" id="WP_054748104.1">
    <property type="nucleotide sequence ID" value="NZ_BKAM01000091.1"/>
</dbReference>
<evidence type="ECO:0000313" key="2">
    <source>
        <dbReference type="EMBL" id="GEP73542.1"/>
    </source>
</evidence>
<accession>A0A512PQY5</accession>
<dbReference type="AlphaFoldDB" id="A0A512PQY5"/>
<feature type="transmembrane region" description="Helical" evidence="1">
    <location>
        <begin position="12"/>
        <end position="32"/>
    </location>
</feature>
<sequence>MNKLRRFLTEFKTHPVGTLALIGWIVAFNWAISANKVISWIFISLPVLYWLFIIYEFWRSQQDEKNQ</sequence>
<name>A0A512PQY5_9LACO</name>
<dbReference type="Proteomes" id="UP000321569">
    <property type="component" value="Unassembled WGS sequence"/>
</dbReference>
<proteinExistence type="predicted"/>
<keyword evidence="1" id="KW-0812">Transmembrane</keyword>
<reference evidence="2 3" key="1">
    <citation type="submission" date="2019-07" db="EMBL/GenBank/DDBJ databases">
        <title>Whole genome shotgun sequence of Lactobacillus rapi NBRC 109618.</title>
        <authorList>
            <person name="Hosoyama A."/>
            <person name="Uohara A."/>
            <person name="Ohji S."/>
            <person name="Ichikawa N."/>
        </authorList>
    </citation>
    <scope>NUCLEOTIDE SEQUENCE [LARGE SCALE GENOMIC DNA]</scope>
    <source>
        <strain evidence="2 3">NBRC 109618</strain>
    </source>
</reference>
<evidence type="ECO:0000256" key="1">
    <source>
        <dbReference type="SAM" id="Phobius"/>
    </source>
</evidence>
<gene>
    <name evidence="2" type="ORF">LRA02_24100</name>
</gene>
<feature type="transmembrane region" description="Helical" evidence="1">
    <location>
        <begin position="38"/>
        <end position="58"/>
    </location>
</feature>
<keyword evidence="1" id="KW-1133">Transmembrane helix</keyword>
<dbReference type="STRING" id="1423795.FD12_GL002331"/>
<evidence type="ECO:0000313" key="3">
    <source>
        <dbReference type="Proteomes" id="UP000321569"/>
    </source>
</evidence>
<organism evidence="2 3">
    <name type="scientific">Lentilactobacillus rapi</name>
    <dbReference type="NCBI Taxonomy" id="481723"/>
    <lineage>
        <taxon>Bacteria</taxon>
        <taxon>Bacillati</taxon>
        <taxon>Bacillota</taxon>
        <taxon>Bacilli</taxon>
        <taxon>Lactobacillales</taxon>
        <taxon>Lactobacillaceae</taxon>
        <taxon>Lentilactobacillus</taxon>
    </lineage>
</organism>
<protein>
    <submittedName>
        <fullName evidence="2">Uncharacterized protein</fullName>
    </submittedName>
</protein>
<keyword evidence="1" id="KW-0472">Membrane</keyword>